<dbReference type="InterPro" id="IPR012312">
    <property type="entry name" value="Hemerythrin-like"/>
</dbReference>
<comment type="similarity">
    <text evidence="2">Belongs to the hemerythrin family.</text>
</comment>
<evidence type="ECO:0000313" key="11">
    <source>
        <dbReference type="EMBL" id="RUO76120.1"/>
    </source>
</evidence>
<dbReference type="PANTHER" id="PTHR32089">
    <property type="entry name" value="METHYL-ACCEPTING CHEMOTAXIS PROTEIN MCPB"/>
    <property type="match status" value="1"/>
</dbReference>
<dbReference type="InterPro" id="IPR004089">
    <property type="entry name" value="MCPsignal_dom"/>
</dbReference>
<evidence type="ECO:0000256" key="4">
    <source>
        <dbReference type="ARBA" id="ARBA00023004"/>
    </source>
</evidence>
<keyword evidence="4" id="KW-0408">Iron</keyword>
<dbReference type="InterPro" id="IPR012827">
    <property type="entry name" value="Hemerythrin_metal-bd"/>
</dbReference>
<name>A0A432ZE02_9GAMM</name>
<dbReference type="SUPFAM" id="SSF58104">
    <property type="entry name" value="Methyl-accepting chemotaxis protein (MCP) signaling domain"/>
    <property type="match status" value="1"/>
</dbReference>
<feature type="coiled-coil region" evidence="8">
    <location>
        <begin position="93"/>
        <end position="120"/>
    </location>
</feature>
<evidence type="ECO:0000256" key="2">
    <source>
        <dbReference type="ARBA" id="ARBA00010587"/>
    </source>
</evidence>
<dbReference type="CDD" id="cd12107">
    <property type="entry name" value="Hemerythrin"/>
    <property type="match status" value="1"/>
</dbReference>
<evidence type="ECO:0000256" key="9">
    <source>
        <dbReference type="SAM" id="Phobius"/>
    </source>
</evidence>
<comment type="similarity">
    <text evidence="6">Belongs to the methyl-accepting chemotaxis (MCP) protein family.</text>
</comment>
<protein>
    <submittedName>
        <fullName evidence="11">Chemotaxis protein</fullName>
    </submittedName>
</protein>
<keyword evidence="9" id="KW-0472">Membrane</keyword>
<dbReference type="Pfam" id="PF01814">
    <property type="entry name" value="Hemerythrin"/>
    <property type="match status" value="1"/>
</dbReference>
<keyword evidence="8" id="KW-0175">Coiled coil</keyword>
<dbReference type="PROSITE" id="PS50111">
    <property type="entry name" value="CHEMOTAXIS_TRANSDUC_2"/>
    <property type="match status" value="1"/>
</dbReference>
<comment type="subcellular location">
    <subcellularLocation>
        <location evidence="1">Membrane</location>
    </subcellularLocation>
</comment>
<dbReference type="GO" id="GO:0004888">
    <property type="term" value="F:transmembrane signaling receptor activity"/>
    <property type="evidence" value="ECO:0007669"/>
    <property type="project" value="InterPro"/>
</dbReference>
<feature type="transmembrane region" description="Helical" evidence="9">
    <location>
        <begin position="24"/>
        <end position="43"/>
    </location>
</feature>
<proteinExistence type="inferred from homology"/>
<dbReference type="InterPro" id="IPR035938">
    <property type="entry name" value="Hemerythrin-like_sf"/>
</dbReference>
<dbReference type="GO" id="GO:0046872">
    <property type="term" value="F:metal ion binding"/>
    <property type="evidence" value="ECO:0007669"/>
    <property type="project" value="UniProtKB-KW"/>
</dbReference>
<dbReference type="InterPro" id="IPR004090">
    <property type="entry name" value="Chemotax_Me-accpt_rcpt"/>
</dbReference>
<dbReference type="NCBIfam" id="TIGR02481">
    <property type="entry name" value="hemeryth_dom"/>
    <property type="match status" value="1"/>
</dbReference>
<dbReference type="PROSITE" id="PS00550">
    <property type="entry name" value="HEMERYTHRINS"/>
    <property type="match status" value="1"/>
</dbReference>
<evidence type="ECO:0000256" key="1">
    <source>
        <dbReference type="ARBA" id="ARBA00004370"/>
    </source>
</evidence>
<gene>
    <name evidence="11" type="ORF">CWI81_08375</name>
</gene>
<feature type="transmembrane region" description="Helical" evidence="9">
    <location>
        <begin position="306"/>
        <end position="332"/>
    </location>
</feature>
<dbReference type="CDD" id="cd11386">
    <property type="entry name" value="MCP_signal"/>
    <property type="match status" value="1"/>
</dbReference>
<dbReference type="EMBL" id="PIQF01000002">
    <property type="protein sequence ID" value="RUO76120.1"/>
    <property type="molecule type" value="Genomic_DNA"/>
</dbReference>
<dbReference type="Gene3D" id="1.20.120.50">
    <property type="entry name" value="Hemerythrin-like"/>
    <property type="match status" value="1"/>
</dbReference>
<keyword evidence="3" id="KW-0479">Metal-binding</keyword>
<keyword evidence="12" id="KW-1185">Reference proteome</keyword>
<evidence type="ECO:0000256" key="7">
    <source>
        <dbReference type="PROSITE-ProRule" id="PRU00284"/>
    </source>
</evidence>
<dbReference type="RefSeq" id="WP_126784843.1">
    <property type="nucleotide sequence ID" value="NZ_PIQF01000002.1"/>
</dbReference>
<dbReference type="Pfam" id="PF00015">
    <property type="entry name" value="MCPsignal"/>
    <property type="match status" value="1"/>
</dbReference>
<keyword evidence="5 7" id="KW-0807">Transducer</keyword>
<dbReference type="SMART" id="SM00283">
    <property type="entry name" value="MA"/>
    <property type="match status" value="1"/>
</dbReference>
<dbReference type="GO" id="GO:0006935">
    <property type="term" value="P:chemotaxis"/>
    <property type="evidence" value="ECO:0007669"/>
    <property type="project" value="InterPro"/>
</dbReference>
<dbReference type="GO" id="GO:0016020">
    <property type="term" value="C:membrane"/>
    <property type="evidence" value="ECO:0007669"/>
    <property type="project" value="UniProtKB-SubCell"/>
</dbReference>
<dbReference type="NCBIfam" id="NF033749">
    <property type="entry name" value="bact_hemeryth"/>
    <property type="match status" value="1"/>
</dbReference>
<dbReference type="Gene3D" id="1.10.287.950">
    <property type="entry name" value="Methyl-accepting chemotaxis protein"/>
    <property type="match status" value="1"/>
</dbReference>
<dbReference type="PRINTS" id="PR00260">
    <property type="entry name" value="CHEMTRNSDUCR"/>
</dbReference>
<sequence>MRGVNWLTRPIQFLFNSLSFRRKFSLIGIILFIPVIVLSSLMVKDSWEQQQQTQLKLDAVALWIPIRELLEEVATYRGLVSSGQKSSQLASLKSSIENNLQKLSVANQQLEQMLVAQELRKLEQLWRQAQQQSTEFDAYSSVIVQLQTLLAQTARNSNQLLEDKLDALYLSLLATAELPELVEVTGQLRGLGARWLSGVTNDTLKQRILNLNVTLKTQTDAFATSLAVLNQYRSGLAQLEMAPGAIAALRSFRDQSTSVVTDSFINSREYFNQGTKAVAQLYKLYDEVVPLYQQVQQNRLKQLESVVIWNIALLVVMVIVQLLLFTSMYLGIYRAVNANINMAKSLANGDLNSLGERFSKDELGRITEYLNSIAVETSYSVDAIRASSRGMDDLGARNYKAINELARKANEQAEQMQSAAAAVEQMTAAISEVSESTQKAATEADKTLESAEHGQQKVQLMVTAIRQLEHEVSESQQVIKSLSEDSRAISKILLTINDIADQTNLLALNAAIEAARAGESGRGFAVVADEVRQLAQRVQASTGEIQSVVGKLEKNTETAVSSMESNKALAADNVEHAVSAESSLRDIVSNVCVISDFNTQIASAAEEQSTVTYNIQNTIHSLSASAKVVDQRSQEALESSAQLTTLGGEIKSLGDRYYIEDDVIAERIRRQQKLIEWSDKLDVGIEEVNRQHQRLIYIANEIFRLKQRGGDHHAVQRLVNSLINYTATHFNYEELLMERHGYDDLENHKQKHKDLVADVMRFKQRVDNNEDVIDELLEFVKAWLTRHIMGSDMAYKEHLNQRGVS</sequence>
<organism evidence="11 12">
    <name type="scientific">Idiomarina seosinensis</name>
    <dbReference type="NCBI Taxonomy" id="281739"/>
    <lineage>
        <taxon>Bacteria</taxon>
        <taxon>Pseudomonadati</taxon>
        <taxon>Pseudomonadota</taxon>
        <taxon>Gammaproteobacteria</taxon>
        <taxon>Alteromonadales</taxon>
        <taxon>Idiomarinaceae</taxon>
        <taxon>Idiomarina</taxon>
    </lineage>
</organism>
<keyword evidence="9" id="KW-0812">Transmembrane</keyword>
<feature type="domain" description="Methyl-accepting transducer" evidence="10">
    <location>
        <begin position="387"/>
        <end position="623"/>
    </location>
</feature>
<dbReference type="FunFam" id="1.10.287.950:FF:000001">
    <property type="entry name" value="Methyl-accepting chemotaxis sensory transducer"/>
    <property type="match status" value="1"/>
</dbReference>
<dbReference type="GO" id="GO:0007165">
    <property type="term" value="P:signal transduction"/>
    <property type="evidence" value="ECO:0007669"/>
    <property type="project" value="UniProtKB-KW"/>
</dbReference>
<comment type="caution">
    <text evidence="11">The sequence shown here is derived from an EMBL/GenBank/DDBJ whole genome shotgun (WGS) entry which is preliminary data.</text>
</comment>
<evidence type="ECO:0000256" key="8">
    <source>
        <dbReference type="SAM" id="Coils"/>
    </source>
</evidence>
<reference evidence="11 12" key="1">
    <citation type="journal article" date="2011" name="Front. Microbiol.">
        <title>Genomic signatures of strain selection and enhancement in Bacillus atrophaeus var. globigii, a historical biowarfare simulant.</title>
        <authorList>
            <person name="Gibbons H.S."/>
            <person name="Broomall S.M."/>
            <person name="McNew L.A."/>
            <person name="Daligault H."/>
            <person name="Chapman C."/>
            <person name="Bruce D."/>
            <person name="Karavis M."/>
            <person name="Krepps M."/>
            <person name="McGregor P.A."/>
            <person name="Hong C."/>
            <person name="Park K.H."/>
            <person name="Akmal A."/>
            <person name="Feldman A."/>
            <person name="Lin J.S."/>
            <person name="Chang W.E."/>
            <person name="Higgs B.W."/>
            <person name="Demirev P."/>
            <person name="Lindquist J."/>
            <person name="Liem A."/>
            <person name="Fochler E."/>
            <person name="Read T.D."/>
            <person name="Tapia R."/>
            <person name="Johnson S."/>
            <person name="Bishop-Lilly K.A."/>
            <person name="Detter C."/>
            <person name="Han C."/>
            <person name="Sozhamannan S."/>
            <person name="Rosenzweig C.N."/>
            <person name="Skowronski E.W."/>
        </authorList>
    </citation>
    <scope>NUCLEOTIDE SEQUENCE [LARGE SCALE GENOMIC DNA]</scope>
    <source>
        <strain evidence="11 12">CL-SP19</strain>
    </source>
</reference>
<dbReference type="Proteomes" id="UP000287908">
    <property type="component" value="Unassembled WGS sequence"/>
</dbReference>
<dbReference type="AlphaFoldDB" id="A0A432ZE02"/>
<evidence type="ECO:0000256" key="3">
    <source>
        <dbReference type="ARBA" id="ARBA00022723"/>
    </source>
</evidence>
<dbReference type="InterPro" id="IPR016131">
    <property type="entry name" value="Haemerythrin_Fe_BS"/>
</dbReference>
<dbReference type="SUPFAM" id="SSF47188">
    <property type="entry name" value="Hemerythrin-like"/>
    <property type="match status" value="1"/>
</dbReference>
<evidence type="ECO:0000256" key="6">
    <source>
        <dbReference type="ARBA" id="ARBA00029447"/>
    </source>
</evidence>
<dbReference type="OrthoDB" id="9765653at2"/>
<evidence type="ECO:0000259" key="10">
    <source>
        <dbReference type="PROSITE" id="PS50111"/>
    </source>
</evidence>
<evidence type="ECO:0000313" key="12">
    <source>
        <dbReference type="Proteomes" id="UP000287908"/>
    </source>
</evidence>
<dbReference type="PANTHER" id="PTHR32089:SF112">
    <property type="entry name" value="LYSOZYME-LIKE PROTEIN-RELATED"/>
    <property type="match status" value="1"/>
</dbReference>
<accession>A0A432ZE02</accession>
<feature type="coiled-coil region" evidence="8">
    <location>
        <begin position="396"/>
        <end position="426"/>
    </location>
</feature>
<keyword evidence="9" id="KW-1133">Transmembrane helix</keyword>
<evidence type="ECO:0000256" key="5">
    <source>
        <dbReference type="ARBA" id="ARBA00023224"/>
    </source>
</evidence>